<dbReference type="OrthoDB" id="10051416at2759"/>
<comment type="caution">
    <text evidence="2">The sequence shown here is derived from an EMBL/GenBank/DDBJ whole genome shotgun (WGS) entry which is preliminary data.</text>
</comment>
<dbReference type="EMBL" id="NIRI02000076">
    <property type="protein sequence ID" value="KAG5441912.1"/>
    <property type="molecule type" value="Genomic_DNA"/>
</dbReference>
<sequence>MAQWLEYEFTDREVRGSNPNSASRLSSSRPRPPGSIPALVPPSGGMEVRHRKGATREVADRKIRGLNPTFASRLPLSRLGQPGSIPAFVFINSEWRKQRGDQPLTWQKGIKEITKRLGAVGATRLPGWGAHMAANRFQWRSCCQFLSRLPELSNESWLYGSEASVLNTDVMLSMMMMMRELTGQKVQGSGPTSASWRFLLSRLGQSGSNSALVLPSADIAVRHSKGATDETLFIINQLEKIWNRLGSHNSQIPNYLKKSHYCLKAYLHIKISRYHRETLLAKPTGEYLPVNKLKNVDTKWAAEDEGDVAGPRVSRLDKDIWGGMSQAPNSKNTSVRSCAF</sequence>
<evidence type="ECO:0000313" key="3">
    <source>
        <dbReference type="Proteomes" id="UP000286415"/>
    </source>
</evidence>
<feature type="compositionally biased region" description="Low complexity" evidence="1">
    <location>
        <begin position="16"/>
        <end position="29"/>
    </location>
</feature>
<name>A0A8T1LZ57_CLOSI</name>
<proteinExistence type="predicted"/>
<evidence type="ECO:0000256" key="1">
    <source>
        <dbReference type="SAM" id="MobiDB-lite"/>
    </source>
</evidence>
<feature type="region of interest" description="Disordered" evidence="1">
    <location>
        <begin position="321"/>
        <end position="340"/>
    </location>
</feature>
<gene>
    <name evidence="2" type="ORF">CSKR_200086</name>
</gene>
<accession>A0A8T1LZ57</accession>
<organism evidence="2 3">
    <name type="scientific">Clonorchis sinensis</name>
    <name type="common">Chinese liver fluke</name>
    <dbReference type="NCBI Taxonomy" id="79923"/>
    <lineage>
        <taxon>Eukaryota</taxon>
        <taxon>Metazoa</taxon>
        <taxon>Spiralia</taxon>
        <taxon>Lophotrochozoa</taxon>
        <taxon>Platyhelminthes</taxon>
        <taxon>Trematoda</taxon>
        <taxon>Digenea</taxon>
        <taxon>Opisthorchiida</taxon>
        <taxon>Opisthorchiata</taxon>
        <taxon>Opisthorchiidae</taxon>
        <taxon>Clonorchis</taxon>
    </lineage>
</organism>
<protein>
    <submittedName>
        <fullName evidence="2">Uncharacterized protein</fullName>
    </submittedName>
</protein>
<reference evidence="2 3" key="2">
    <citation type="journal article" date="2021" name="Genomics">
        <title>High-quality reference genome for Clonorchis sinensis.</title>
        <authorList>
            <person name="Young N.D."/>
            <person name="Stroehlein A.J."/>
            <person name="Kinkar L."/>
            <person name="Wang T."/>
            <person name="Sohn W.M."/>
            <person name="Chang B.C.H."/>
            <person name="Kaur P."/>
            <person name="Weisz D."/>
            <person name="Dudchenko O."/>
            <person name="Aiden E.L."/>
            <person name="Korhonen P.K."/>
            <person name="Gasser R.B."/>
        </authorList>
    </citation>
    <scope>NUCLEOTIDE SEQUENCE [LARGE SCALE GENOMIC DNA]</scope>
    <source>
        <strain evidence="2">Cs-k2</strain>
    </source>
</reference>
<feature type="region of interest" description="Disordered" evidence="1">
    <location>
        <begin position="13"/>
        <end position="50"/>
    </location>
</feature>
<feature type="compositionally biased region" description="Polar residues" evidence="1">
    <location>
        <begin position="326"/>
        <end position="340"/>
    </location>
</feature>
<reference evidence="2 3" key="1">
    <citation type="journal article" date="2018" name="Biotechnol. Adv.">
        <title>Improved genomic resources and new bioinformatic workflow for the carcinogenic parasite Clonorchis sinensis: Biotechnological implications.</title>
        <authorList>
            <person name="Wang D."/>
            <person name="Korhonen P.K."/>
            <person name="Gasser R.B."/>
            <person name="Young N.D."/>
        </authorList>
    </citation>
    <scope>NUCLEOTIDE SEQUENCE [LARGE SCALE GENOMIC DNA]</scope>
    <source>
        <strain evidence="2">Cs-k2</strain>
    </source>
</reference>
<dbReference type="Proteomes" id="UP000286415">
    <property type="component" value="Unassembled WGS sequence"/>
</dbReference>
<keyword evidence="3" id="KW-1185">Reference proteome</keyword>
<dbReference type="AlphaFoldDB" id="A0A8T1LZ57"/>
<evidence type="ECO:0000313" key="2">
    <source>
        <dbReference type="EMBL" id="KAG5441912.1"/>
    </source>
</evidence>